<feature type="domain" description="HMA" evidence="3">
    <location>
        <begin position="34"/>
        <end position="100"/>
    </location>
</feature>
<accession>A0A425XY62</accession>
<dbReference type="Proteomes" id="UP000285794">
    <property type="component" value="Unassembled WGS sequence"/>
</dbReference>
<dbReference type="RefSeq" id="WP_125031557.1">
    <property type="nucleotide sequence ID" value="NZ_JAPXVP010000016.1"/>
</dbReference>
<gene>
    <name evidence="4" type="ORF">DWB61_14245</name>
</gene>
<evidence type="ECO:0000313" key="4">
    <source>
        <dbReference type="EMBL" id="RRG19708.1"/>
    </source>
</evidence>
<dbReference type="Gene3D" id="3.30.70.100">
    <property type="match status" value="1"/>
</dbReference>
<dbReference type="InterPro" id="IPR036163">
    <property type="entry name" value="HMA_dom_sf"/>
</dbReference>
<dbReference type="CDD" id="cd00371">
    <property type="entry name" value="HMA"/>
    <property type="match status" value="1"/>
</dbReference>
<dbReference type="PANTHER" id="PTHR22814">
    <property type="entry name" value="COPPER TRANSPORT PROTEIN ATOX1-RELATED"/>
    <property type="match status" value="1"/>
</dbReference>
<dbReference type="PANTHER" id="PTHR22814:SF336">
    <property type="entry name" value="HEAVY METAL-ASSOCIATED ISOPRENYLATED PLANT PROTEIN 23"/>
    <property type="match status" value="1"/>
</dbReference>
<evidence type="ECO:0000256" key="1">
    <source>
        <dbReference type="ARBA" id="ARBA00022723"/>
    </source>
</evidence>
<feature type="signal peptide" evidence="2">
    <location>
        <begin position="1"/>
        <end position="26"/>
    </location>
</feature>
<keyword evidence="5" id="KW-1185">Reference proteome</keyword>
<proteinExistence type="predicted"/>
<dbReference type="GO" id="GO:0046872">
    <property type="term" value="F:metal ion binding"/>
    <property type="evidence" value="ECO:0007669"/>
    <property type="project" value="UniProtKB-KW"/>
</dbReference>
<reference evidence="4 5" key="1">
    <citation type="submission" date="2018-07" db="EMBL/GenBank/DDBJ databases">
        <title>Draft genome sequence of Ancylomarina sp. M1P.</title>
        <authorList>
            <person name="Yadav S."/>
            <person name="Villanueva L."/>
            <person name="Damste J.S.S."/>
        </authorList>
    </citation>
    <scope>NUCLEOTIDE SEQUENCE [LARGE SCALE GENOMIC DNA]</scope>
    <source>
        <strain evidence="4 5">M1P</strain>
    </source>
</reference>
<dbReference type="SUPFAM" id="SSF55008">
    <property type="entry name" value="HMA, heavy metal-associated domain"/>
    <property type="match status" value="1"/>
</dbReference>
<sequence length="104" mass="11848">MKNIIQNLKKATLAIAIILFTTAAFAEKQELKKIETVVFNVEMDCQGCAKKIEKSMPFEKGVKNLQIDFENQKVTLTYKTKATTKEALKKAIEKLHFKVTEVKL</sequence>
<dbReference type="InterPro" id="IPR006121">
    <property type="entry name" value="HMA_dom"/>
</dbReference>
<organism evidence="4 5">
    <name type="scientific">Ancylomarina euxinus</name>
    <dbReference type="NCBI Taxonomy" id="2283627"/>
    <lineage>
        <taxon>Bacteria</taxon>
        <taxon>Pseudomonadati</taxon>
        <taxon>Bacteroidota</taxon>
        <taxon>Bacteroidia</taxon>
        <taxon>Marinilabiliales</taxon>
        <taxon>Marinifilaceae</taxon>
        <taxon>Ancylomarina</taxon>
    </lineage>
</organism>
<name>A0A425XY62_9BACT</name>
<keyword evidence="2" id="KW-0732">Signal</keyword>
<dbReference type="PROSITE" id="PS50846">
    <property type="entry name" value="HMA_2"/>
    <property type="match status" value="1"/>
</dbReference>
<feature type="chain" id="PRO_5019265549" evidence="2">
    <location>
        <begin position="27"/>
        <end position="104"/>
    </location>
</feature>
<dbReference type="Pfam" id="PF00403">
    <property type="entry name" value="HMA"/>
    <property type="match status" value="1"/>
</dbReference>
<protein>
    <submittedName>
        <fullName evidence="4">Heavy-metal-associated domain-containing protein</fullName>
    </submittedName>
</protein>
<evidence type="ECO:0000313" key="5">
    <source>
        <dbReference type="Proteomes" id="UP000285794"/>
    </source>
</evidence>
<dbReference type="EMBL" id="QQWG01000017">
    <property type="protein sequence ID" value="RRG19708.1"/>
    <property type="molecule type" value="Genomic_DNA"/>
</dbReference>
<evidence type="ECO:0000256" key="2">
    <source>
        <dbReference type="SAM" id="SignalP"/>
    </source>
</evidence>
<comment type="caution">
    <text evidence="4">The sequence shown here is derived from an EMBL/GenBank/DDBJ whole genome shotgun (WGS) entry which is preliminary data.</text>
</comment>
<keyword evidence="1" id="KW-0479">Metal-binding</keyword>
<dbReference type="OrthoDB" id="1121721at2"/>
<dbReference type="AlphaFoldDB" id="A0A425XY62"/>
<evidence type="ECO:0000259" key="3">
    <source>
        <dbReference type="PROSITE" id="PS50846"/>
    </source>
</evidence>